<feature type="coiled-coil region" evidence="1">
    <location>
        <begin position="428"/>
        <end position="455"/>
    </location>
</feature>
<keyword evidence="3" id="KW-1185">Reference proteome</keyword>
<dbReference type="AlphaFoldDB" id="A0A8S1QLD4"/>
<proteinExistence type="predicted"/>
<accession>A0A8S1QLD4</accession>
<organism evidence="2 3">
    <name type="scientific">Paramecium sonneborni</name>
    <dbReference type="NCBI Taxonomy" id="65129"/>
    <lineage>
        <taxon>Eukaryota</taxon>
        <taxon>Sar</taxon>
        <taxon>Alveolata</taxon>
        <taxon>Ciliophora</taxon>
        <taxon>Intramacronucleata</taxon>
        <taxon>Oligohymenophorea</taxon>
        <taxon>Peniculida</taxon>
        <taxon>Parameciidae</taxon>
        <taxon>Paramecium</taxon>
    </lineage>
</organism>
<gene>
    <name evidence="2" type="ORF">PSON_ATCC_30995.1.T1120015</name>
</gene>
<sequence length="518" mass="60683">MNKSQNQITPTSHPGSVILSNNAGIGQKAETDLYDKIAKFHQITLHKHDIDKIKTDERVQAADYAIKIKTEKIKLGMEIVEILLKERLKFIQQMQQNEQKLMAILKETCQLFSIEKFDDFPRDQFTNYLKSLRDILLLTYPSFKTLNTIIHHSEKYYQQKTRWKSYCQQKVCINGYLMGLLNMNLIDVSNALYHKLKKYKIQLLQIHGGQEQDNYVLNDEQLQKLLNFLTEINVDFADNISAHLSIIVYQWIDDVTKMQSGYQINLDIYFNFLGQFESRILDKLFELDNLQLRCEAIQHQNEKAQKILKRMILPQKYDNYNIQLGVQIQDILNNNQAQILKTKDELLKTKMIEIIMLESQDPDDTYKPIGQFKGAQRLIPKVIVVMQAMIQNKIIFLDQKLNEVQLILTGVKQLFLSLKELLVAEKKLSKAQALYTNLKSTVENLRRDKTKINTEELYDQTLKLQKYVNILSEQANIALMISEQLPKISEFIQMIQRFITKQQFLTNDILRILGIEKV</sequence>
<dbReference type="EMBL" id="CAJJDN010000112">
    <property type="protein sequence ID" value="CAD8116778.1"/>
    <property type="molecule type" value="Genomic_DNA"/>
</dbReference>
<dbReference type="Proteomes" id="UP000692954">
    <property type="component" value="Unassembled WGS sequence"/>
</dbReference>
<comment type="caution">
    <text evidence="2">The sequence shown here is derived from an EMBL/GenBank/DDBJ whole genome shotgun (WGS) entry which is preliminary data.</text>
</comment>
<dbReference type="OrthoDB" id="287751at2759"/>
<reference evidence="2" key="1">
    <citation type="submission" date="2021-01" db="EMBL/GenBank/DDBJ databases">
        <authorList>
            <consortium name="Genoscope - CEA"/>
            <person name="William W."/>
        </authorList>
    </citation>
    <scope>NUCLEOTIDE SEQUENCE</scope>
</reference>
<evidence type="ECO:0000313" key="3">
    <source>
        <dbReference type="Proteomes" id="UP000692954"/>
    </source>
</evidence>
<name>A0A8S1QLD4_9CILI</name>
<keyword evidence="1" id="KW-0175">Coiled coil</keyword>
<evidence type="ECO:0000313" key="2">
    <source>
        <dbReference type="EMBL" id="CAD8116778.1"/>
    </source>
</evidence>
<evidence type="ECO:0000256" key="1">
    <source>
        <dbReference type="SAM" id="Coils"/>
    </source>
</evidence>
<protein>
    <submittedName>
        <fullName evidence="2">Uncharacterized protein</fullName>
    </submittedName>
</protein>